<gene>
    <name evidence="3" type="primary">prsA2</name>
    <name evidence="3" type="ORF">EUAN_00980</name>
</gene>
<feature type="domain" description="PpiC" evidence="2">
    <location>
        <begin position="113"/>
        <end position="202"/>
    </location>
</feature>
<organism evidence="3 4">
    <name type="scientific">Andreesenia angusta</name>
    <dbReference type="NCBI Taxonomy" id="39480"/>
    <lineage>
        <taxon>Bacteria</taxon>
        <taxon>Bacillati</taxon>
        <taxon>Bacillota</taxon>
        <taxon>Tissierellia</taxon>
        <taxon>Tissierellales</taxon>
        <taxon>Gottschalkiaceae</taxon>
        <taxon>Andreesenia</taxon>
    </lineage>
</organism>
<dbReference type="OrthoDB" id="14196at2"/>
<dbReference type="PANTHER" id="PTHR47245:SF2">
    <property type="entry name" value="PEPTIDYL-PROLYL CIS-TRANS ISOMERASE HP_0175-RELATED"/>
    <property type="match status" value="1"/>
</dbReference>
<dbReference type="EMBL" id="MKIE01000001">
    <property type="protein sequence ID" value="OHW63234.1"/>
    <property type="molecule type" value="Genomic_DNA"/>
</dbReference>
<dbReference type="InterPro" id="IPR000297">
    <property type="entry name" value="PPIase_PpiC"/>
</dbReference>
<dbReference type="Gene3D" id="1.10.8.1040">
    <property type="match status" value="1"/>
</dbReference>
<dbReference type="GO" id="GO:0003755">
    <property type="term" value="F:peptidyl-prolyl cis-trans isomerase activity"/>
    <property type="evidence" value="ECO:0007669"/>
    <property type="project" value="UniProtKB-KW"/>
</dbReference>
<dbReference type="RefSeq" id="WP_071060576.1">
    <property type="nucleotide sequence ID" value="NZ_MKIE01000001.1"/>
</dbReference>
<dbReference type="Proteomes" id="UP000180254">
    <property type="component" value="Unassembled WGS sequence"/>
</dbReference>
<dbReference type="SUPFAM" id="SSF54534">
    <property type="entry name" value="FKBP-like"/>
    <property type="match status" value="1"/>
</dbReference>
<dbReference type="InterPro" id="IPR023058">
    <property type="entry name" value="PPIase_PpiC_CS"/>
</dbReference>
<accession>A0A1S1V9P0</accession>
<dbReference type="InterPro" id="IPR050245">
    <property type="entry name" value="PrsA_foldase"/>
</dbReference>
<comment type="caution">
    <text evidence="3">The sequence shown here is derived from an EMBL/GenBank/DDBJ whole genome shotgun (WGS) entry which is preliminary data.</text>
</comment>
<dbReference type="PROSITE" id="PS01096">
    <property type="entry name" value="PPIC_PPIASE_1"/>
    <property type="match status" value="1"/>
</dbReference>
<keyword evidence="4" id="KW-1185">Reference proteome</keyword>
<dbReference type="PANTHER" id="PTHR47245">
    <property type="entry name" value="PEPTIDYLPROLYL ISOMERASE"/>
    <property type="match status" value="1"/>
</dbReference>
<keyword evidence="1" id="KW-0697">Rotamase</keyword>
<dbReference type="STRING" id="39480.EUAN_00980"/>
<evidence type="ECO:0000313" key="4">
    <source>
        <dbReference type="Proteomes" id="UP000180254"/>
    </source>
</evidence>
<dbReference type="PROSITE" id="PS50198">
    <property type="entry name" value="PPIC_PPIASE_2"/>
    <property type="match status" value="1"/>
</dbReference>
<dbReference type="AlphaFoldDB" id="A0A1S1V9P0"/>
<name>A0A1S1V9P0_9FIRM</name>
<proteinExistence type="predicted"/>
<dbReference type="InterPro" id="IPR046357">
    <property type="entry name" value="PPIase_dom_sf"/>
</dbReference>
<protein>
    <submittedName>
        <fullName evidence="3">Foldase protein PrsA 2</fullName>
        <ecNumber evidence="3">5.2.1.8</ecNumber>
    </submittedName>
</protein>
<sequence>MENKVYAVVGESEITQEKVNEFLQSIGPQNAMQLQNEEGTKRIVDELVSHELLYLDALENGFQEEDGFKAELEKVKSNLLKQYSIQKILSQAVVSDEEIADYYDRNKAMFVEGEKVRASHILVDSEEQAKEIAEKIKSGSEFESQAQEFSSCPSKDRGGDLGEFQRGSMVPEFEEAAFGMEIGEVSEPVKTQFGYHIIKLVDKKASEEKSLEEVQDSIKNQLLGLRQQEVYYTKIDDLKKKYTVEFK</sequence>
<evidence type="ECO:0000256" key="1">
    <source>
        <dbReference type="PROSITE-ProRule" id="PRU00278"/>
    </source>
</evidence>
<dbReference type="Pfam" id="PF00639">
    <property type="entry name" value="Rotamase"/>
    <property type="match status" value="1"/>
</dbReference>
<reference evidence="3 4" key="1">
    <citation type="submission" date="2016-09" db="EMBL/GenBank/DDBJ databases">
        <title>Genome sequence of Eubacterium angustum.</title>
        <authorList>
            <person name="Poehlein A."/>
            <person name="Daniel R."/>
        </authorList>
    </citation>
    <scope>NUCLEOTIDE SEQUENCE [LARGE SCALE GENOMIC DNA]</scope>
    <source>
        <strain evidence="3 4">DSM 1989</strain>
    </source>
</reference>
<keyword evidence="1 3" id="KW-0413">Isomerase</keyword>
<evidence type="ECO:0000259" key="2">
    <source>
        <dbReference type="PROSITE" id="PS50198"/>
    </source>
</evidence>
<evidence type="ECO:0000313" key="3">
    <source>
        <dbReference type="EMBL" id="OHW63234.1"/>
    </source>
</evidence>
<dbReference type="EC" id="5.2.1.8" evidence="3"/>
<dbReference type="Gene3D" id="3.10.50.40">
    <property type="match status" value="1"/>
</dbReference>